<proteinExistence type="predicted"/>
<sequence>MKTILCYGDSNTHGTAPLPAPGVDLRHPPGDRWPDVMARELGVGFRVIDEGLPGRTTVHDDVVEGGMRNGATVLPAILHSHKPIDLMVLMLGTNDLKIRFSVSAWEIARSVERLALMARAEGVVRDIVLVSPVPVQETGALREVFAGAEARQAGMEGFIEAAAERQGAGFLRAGDHVAVSPKDGVHWEPEAHHRFGKVLAGVVAERLA</sequence>
<evidence type="ECO:0000259" key="1">
    <source>
        <dbReference type="Pfam" id="PF13472"/>
    </source>
</evidence>
<reference evidence="2 3" key="1">
    <citation type="submission" date="2014-10" db="EMBL/GenBank/DDBJ databases">
        <title>Genome sequence of Ponticoccus sp. strain UMTAT08 isolated from clonal culture of toxic dinoflagellate Alexandrium tamiyavanichii.</title>
        <authorList>
            <person name="Gan H.Y."/>
            <person name="Muhd D.-D."/>
            <person name="Mohd Noor M.E."/>
            <person name="Yeong Y.S."/>
            <person name="Usup G."/>
        </authorList>
    </citation>
    <scope>NUCLEOTIDE SEQUENCE [LARGE SCALE GENOMIC DNA]</scope>
    <source>
        <strain evidence="2 3">UMTAT08</strain>
    </source>
</reference>
<dbReference type="Proteomes" id="UP000030960">
    <property type="component" value="Unassembled WGS sequence"/>
</dbReference>
<comment type="caution">
    <text evidence="2">The sequence shown here is derived from an EMBL/GenBank/DDBJ whole genome shotgun (WGS) entry which is preliminary data.</text>
</comment>
<evidence type="ECO:0000313" key="2">
    <source>
        <dbReference type="EMBL" id="KHQ54008.1"/>
    </source>
</evidence>
<dbReference type="SUPFAM" id="SSF52266">
    <property type="entry name" value="SGNH hydrolase"/>
    <property type="match status" value="1"/>
</dbReference>
<keyword evidence="3" id="KW-1185">Reference proteome</keyword>
<name>A0A0B3S4W4_9RHOB</name>
<dbReference type="GO" id="GO:0016788">
    <property type="term" value="F:hydrolase activity, acting on ester bonds"/>
    <property type="evidence" value="ECO:0007669"/>
    <property type="project" value="UniProtKB-ARBA"/>
</dbReference>
<accession>A0A0B3S4W4</accession>
<gene>
    <name evidence="2" type="ORF">OA50_01236</name>
</gene>
<protein>
    <submittedName>
        <fullName evidence="2">Lipolytic enzyme, G-D-S-L</fullName>
    </submittedName>
</protein>
<feature type="domain" description="SGNH hydrolase-type esterase" evidence="1">
    <location>
        <begin position="6"/>
        <end position="190"/>
    </location>
</feature>
<dbReference type="OrthoDB" id="164654at2"/>
<organism evidence="2 3">
    <name type="scientific">Mameliella alba</name>
    <dbReference type="NCBI Taxonomy" id="561184"/>
    <lineage>
        <taxon>Bacteria</taxon>
        <taxon>Pseudomonadati</taxon>
        <taxon>Pseudomonadota</taxon>
        <taxon>Alphaproteobacteria</taxon>
        <taxon>Rhodobacterales</taxon>
        <taxon>Roseobacteraceae</taxon>
        <taxon>Mameliella</taxon>
    </lineage>
</organism>
<dbReference type="InterPro" id="IPR013830">
    <property type="entry name" value="SGNH_hydro"/>
</dbReference>
<dbReference type="STRING" id="561184.SAMN05216376_101587"/>
<dbReference type="Pfam" id="PF13472">
    <property type="entry name" value="Lipase_GDSL_2"/>
    <property type="match status" value="1"/>
</dbReference>
<dbReference type="Gene3D" id="3.40.50.1110">
    <property type="entry name" value="SGNH hydrolase"/>
    <property type="match status" value="1"/>
</dbReference>
<dbReference type="EMBL" id="JSUQ01000004">
    <property type="protein sequence ID" value="KHQ54008.1"/>
    <property type="molecule type" value="Genomic_DNA"/>
</dbReference>
<dbReference type="InterPro" id="IPR036514">
    <property type="entry name" value="SGNH_hydro_sf"/>
</dbReference>
<dbReference type="AlphaFoldDB" id="A0A0B3S4W4"/>
<evidence type="ECO:0000313" key="3">
    <source>
        <dbReference type="Proteomes" id="UP000030960"/>
    </source>
</evidence>
<dbReference type="RefSeq" id="WP_043138680.1">
    <property type="nucleotide sequence ID" value="NZ_JSUQ01000004.1"/>
</dbReference>